<reference evidence="11" key="1">
    <citation type="submission" date="2022-07" db="EMBL/GenBank/DDBJ databases">
        <title>Phylogenomic reconstructions and comparative analyses of Kickxellomycotina fungi.</title>
        <authorList>
            <person name="Reynolds N.K."/>
            <person name="Stajich J.E."/>
            <person name="Barry K."/>
            <person name="Grigoriev I.V."/>
            <person name="Crous P."/>
            <person name="Smith M.E."/>
        </authorList>
    </citation>
    <scope>NUCLEOTIDE SEQUENCE</scope>
    <source>
        <strain evidence="11">NRRL 1565</strain>
    </source>
</reference>
<dbReference type="InterPro" id="IPR032632">
    <property type="entry name" value="Peptidase_M16_M"/>
</dbReference>
<dbReference type="EC" id="3.4.24.56" evidence="11"/>
<comment type="caution">
    <text evidence="11">The sequence shown here is derived from an EMBL/GenBank/DDBJ whole genome shotgun (WGS) entry which is preliminary data.</text>
</comment>
<evidence type="ECO:0000256" key="1">
    <source>
        <dbReference type="ARBA" id="ARBA00001947"/>
    </source>
</evidence>
<keyword evidence="6" id="KW-0862">Zinc</keyword>
<comment type="cofactor">
    <cofactor evidence="1">
        <name>Zn(2+)</name>
        <dbReference type="ChEBI" id="CHEBI:29105"/>
    </cofactor>
</comment>
<evidence type="ECO:0000313" key="12">
    <source>
        <dbReference type="Proteomes" id="UP001140094"/>
    </source>
</evidence>
<evidence type="ECO:0000259" key="8">
    <source>
        <dbReference type="Pfam" id="PF00675"/>
    </source>
</evidence>
<dbReference type="Pfam" id="PF00675">
    <property type="entry name" value="Peptidase_M16"/>
    <property type="match status" value="1"/>
</dbReference>
<evidence type="ECO:0000256" key="2">
    <source>
        <dbReference type="ARBA" id="ARBA00007261"/>
    </source>
</evidence>
<keyword evidence="4" id="KW-0479">Metal-binding</keyword>
<dbReference type="FunFam" id="3.30.830.10:FF:000012">
    <property type="entry name" value="Protease 3"/>
    <property type="match status" value="1"/>
</dbReference>
<dbReference type="PROSITE" id="PS00143">
    <property type="entry name" value="INSULINASE"/>
    <property type="match status" value="1"/>
</dbReference>
<dbReference type="GO" id="GO:0046872">
    <property type="term" value="F:metal ion binding"/>
    <property type="evidence" value="ECO:0007669"/>
    <property type="project" value="UniProtKB-KW"/>
</dbReference>
<dbReference type="InterPro" id="IPR054734">
    <property type="entry name" value="PqqF-like_C_4"/>
</dbReference>
<protein>
    <submittedName>
        <fullName evidence="11">Metalloprotease</fullName>
        <ecNumber evidence="11">3.4.24.56</ecNumber>
    </submittedName>
</protein>
<dbReference type="PANTHER" id="PTHR43690:SF18">
    <property type="entry name" value="INSULIN-DEGRADING ENZYME-RELATED"/>
    <property type="match status" value="1"/>
</dbReference>
<dbReference type="GO" id="GO:0004222">
    <property type="term" value="F:metalloendopeptidase activity"/>
    <property type="evidence" value="ECO:0007669"/>
    <property type="project" value="UniProtKB-EC"/>
</dbReference>
<dbReference type="AlphaFoldDB" id="A0A9W8HUF4"/>
<evidence type="ECO:0000256" key="4">
    <source>
        <dbReference type="ARBA" id="ARBA00022723"/>
    </source>
</evidence>
<feature type="domain" description="Peptidase M16 N-terminal" evidence="8">
    <location>
        <begin position="58"/>
        <end position="192"/>
    </location>
</feature>
<proteinExistence type="inferred from homology"/>
<evidence type="ECO:0000256" key="3">
    <source>
        <dbReference type="ARBA" id="ARBA00022670"/>
    </source>
</evidence>
<gene>
    <name evidence="11" type="primary">STE23_8</name>
    <name evidence="11" type="ORF">H4R20_005336</name>
</gene>
<feature type="non-terminal residue" evidence="11">
    <location>
        <position position="798"/>
    </location>
</feature>
<dbReference type="SUPFAM" id="SSF63411">
    <property type="entry name" value="LuxS/MPP-like metallohydrolase"/>
    <property type="match status" value="4"/>
</dbReference>
<keyword evidence="7 11" id="KW-0482">Metalloprotease</keyword>
<dbReference type="Gene3D" id="3.30.830.10">
    <property type="entry name" value="Metalloenzyme, LuxS/M16 peptidase-like"/>
    <property type="match status" value="4"/>
</dbReference>
<evidence type="ECO:0000256" key="6">
    <source>
        <dbReference type="ARBA" id="ARBA00022833"/>
    </source>
</evidence>
<evidence type="ECO:0000256" key="7">
    <source>
        <dbReference type="ARBA" id="ARBA00023049"/>
    </source>
</evidence>
<dbReference type="Pfam" id="PF16187">
    <property type="entry name" value="Peptidase_M16_M"/>
    <property type="match status" value="1"/>
</dbReference>
<comment type="similarity">
    <text evidence="2">Belongs to the peptidase M16 family.</text>
</comment>
<evidence type="ECO:0000259" key="9">
    <source>
        <dbReference type="Pfam" id="PF16187"/>
    </source>
</evidence>
<sequence>MNPLEVSQLPDWESGFDSKLTVESRMPYKEYTGILEQSAKDKRDYRLVRLPNNMVAICISDVNAKTAAVSLSVGAGSYADPSDTLGLAHLLEHMLFLGSTKYPEDGGLHAFITNNSGWCNAYTSGAGTFYCFDFDNGVLDEALDRISSCFIEPLLRADAIGRETNVVDSEYQSKLTNDYRRQFVLQASLSNPNHPYSRFRTGNCSTLDSSDPESLRKKVVDFYNRYYSADIIKLVVSGNYSLDELTEMAVARFSAVESKGNTRPILSGHPLSENELGKIIRFNTLSNISRIRMAFALPDIRAHMRTRPFNSLMGNFDPSLISTALELCNSTNYRLLIGAKSHDGVEFSKKEKFYDVPYHVADLPEELTTGLSKDKQLEDNFHLPEPNVFFPEDFSIMRQLDARPELDKSVPTLLKYNDSLELWYRQDDKFYLPKGTIIIKIVSPIVNSSPLNRVIFEILSRSWYYIMTEKLYSAKCAGLSYSINDLRSGIAVSINGFSDKLPLLAEQVVKILRHSIIDKSVFNDCMKNAQEQYSRIRLQASSAQAPRWIIQLLVVQKWHSTDLEESLSSITLKMLNSFSHDLFEQVRVRMLVTGNFTEKQALSIASTVQAIVKSQPLPTCQVPQARVVQLDAGYYILPKTALSPETTQSLAVAYIQLGRKSDTQAQMVAHVLGNLFSRSFYNRLRTLEQLGYSVSAKMWGFNKGNLFAKLLVQSESNPIYLSLRITEFLRAYRQTLVDLDASKVTKAAETLVSKRQEKLKTIAGEANRMWNHIKSKDYDYEQIDKEIACLQKITKNDL</sequence>
<dbReference type="InterPro" id="IPR011249">
    <property type="entry name" value="Metalloenz_LuxS/M16"/>
</dbReference>
<evidence type="ECO:0000313" key="11">
    <source>
        <dbReference type="EMBL" id="KAJ2797037.1"/>
    </source>
</evidence>
<keyword evidence="5 11" id="KW-0378">Hydrolase</keyword>
<dbReference type="InterPro" id="IPR011765">
    <property type="entry name" value="Pept_M16_N"/>
</dbReference>
<dbReference type="InterPro" id="IPR050626">
    <property type="entry name" value="Peptidase_M16"/>
</dbReference>
<dbReference type="OrthoDB" id="952271at2759"/>
<dbReference type="GO" id="GO:0006508">
    <property type="term" value="P:proteolysis"/>
    <property type="evidence" value="ECO:0007669"/>
    <property type="project" value="UniProtKB-KW"/>
</dbReference>
<dbReference type="EMBL" id="JANBUO010001733">
    <property type="protein sequence ID" value="KAJ2797037.1"/>
    <property type="molecule type" value="Genomic_DNA"/>
</dbReference>
<dbReference type="PANTHER" id="PTHR43690">
    <property type="entry name" value="NARDILYSIN"/>
    <property type="match status" value="1"/>
</dbReference>
<dbReference type="InterPro" id="IPR001431">
    <property type="entry name" value="Pept_M16_Zn_BS"/>
</dbReference>
<name>A0A9W8HUF4_9FUNG</name>
<dbReference type="Proteomes" id="UP001140094">
    <property type="component" value="Unassembled WGS sequence"/>
</dbReference>
<evidence type="ECO:0000259" key="10">
    <source>
        <dbReference type="Pfam" id="PF22456"/>
    </source>
</evidence>
<keyword evidence="12" id="KW-1185">Reference proteome</keyword>
<evidence type="ECO:0000256" key="5">
    <source>
        <dbReference type="ARBA" id="ARBA00022801"/>
    </source>
</evidence>
<keyword evidence="3" id="KW-0645">Protease</keyword>
<feature type="domain" description="Peptidase M16 middle/third" evidence="9">
    <location>
        <begin position="310"/>
        <end position="563"/>
    </location>
</feature>
<feature type="domain" description="Coenzyme PQQ synthesis protein F-like C-terminal lobe" evidence="10">
    <location>
        <begin position="672"/>
        <end position="770"/>
    </location>
</feature>
<accession>A0A9W8HUF4</accession>
<organism evidence="11 12">
    <name type="scientific">Coemansia guatemalensis</name>
    <dbReference type="NCBI Taxonomy" id="2761395"/>
    <lineage>
        <taxon>Eukaryota</taxon>
        <taxon>Fungi</taxon>
        <taxon>Fungi incertae sedis</taxon>
        <taxon>Zoopagomycota</taxon>
        <taxon>Kickxellomycotina</taxon>
        <taxon>Kickxellomycetes</taxon>
        <taxon>Kickxellales</taxon>
        <taxon>Kickxellaceae</taxon>
        <taxon>Coemansia</taxon>
    </lineage>
</organism>
<dbReference type="Pfam" id="PF22456">
    <property type="entry name" value="PqqF-like_C_4"/>
    <property type="match status" value="1"/>
</dbReference>